<dbReference type="Pfam" id="PF03711">
    <property type="entry name" value="OKR_DC_1_C"/>
    <property type="match status" value="1"/>
</dbReference>
<comment type="cofactor">
    <cofactor evidence="1">
        <name>pyridoxal 5'-phosphate</name>
        <dbReference type="ChEBI" id="CHEBI:597326"/>
    </cofactor>
</comment>
<evidence type="ECO:0000259" key="6">
    <source>
        <dbReference type="Pfam" id="PF01276"/>
    </source>
</evidence>
<keyword evidence="3" id="KW-0210">Decarboxylase</keyword>
<evidence type="ECO:0000256" key="1">
    <source>
        <dbReference type="ARBA" id="ARBA00001933"/>
    </source>
</evidence>
<feature type="domain" description="Orn/Lys/Arg decarboxylase C-terminal" evidence="7">
    <location>
        <begin position="467"/>
        <end position="513"/>
    </location>
</feature>
<dbReference type="Gene3D" id="3.90.105.10">
    <property type="entry name" value="Molybdopterin biosynthesis moea protein, domain 2"/>
    <property type="match status" value="1"/>
</dbReference>
<evidence type="ECO:0000256" key="3">
    <source>
        <dbReference type="ARBA" id="ARBA00022793"/>
    </source>
</evidence>
<dbReference type="InterPro" id="IPR052357">
    <property type="entry name" value="Orn_Lys_Arg_decarboxylase-I"/>
</dbReference>
<feature type="domain" description="Orn/Lys/Arg decarboxylases family 1 pyridoxal-P attachment site" evidence="6">
    <location>
        <begin position="41"/>
        <end position="314"/>
    </location>
</feature>
<comment type="caution">
    <text evidence="8">The sequence shown here is derived from an EMBL/GenBank/DDBJ whole genome shotgun (WGS) entry which is preliminary data.</text>
</comment>
<dbReference type="InterPro" id="IPR000310">
    <property type="entry name" value="Orn/Lys/Arg_deCO2ase_major_dom"/>
</dbReference>
<accession>A0AAE3EEE8</accession>
<dbReference type="GO" id="GO:0016831">
    <property type="term" value="F:carboxy-lyase activity"/>
    <property type="evidence" value="ECO:0007669"/>
    <property type="project" value="UniProtKB-KW"/>
</dbReference>
<evidence type="ECO:0000256" key="4">
    <source>
        <dbReference type="ARBA" id="ARBA00022898"/>
    </source>
</evidence>
<evidence type="ECO:0000256" key="2">
    <source>
        <dbReference type="ARBA" id="ARBA00010671"/>
    </source>
</evidence>
<dbReference type="SUPFAM" id="SSF53383">
    <property type="entry name" value="PLP-dependent transferases"/>
    <property type="match status" value="1"/>
</dbReference>
<reference evidence="8" key="1">
    <citation type="submission" date="2021-10" db="EMBL/GenBank/DDBJ databases">
        <title>Anaerobic single-cell dispensing facilitates the cultivation of human gut bacteria.</title>
        <authorList>
            <person name="Afrizal A."/>
        </authorList>
    </citation>
    <scope>NUCLEOTIDE SEQUENCE</scope>
    <source>
        <strain evidence="8">CLA-AA-H215</strain>
    </source>
</reference>
<evidence type="ECO:0000259" key="7">
    <source>
        <dbReference type="Pfam" id="PF03711"/>
    </source>
</evidence>
<keyword evidence="8" id="KW-0032">Aminotransferase</keyword>
<keyword evidence="9" id="KW-1185">Reference proteome</keyword>
<evidence type="ECO:0000313" key="8">
    <source>
        <dbReference type="EMBL" id="MCC2232471.1"/>
    </source>
</evidence>
<keyword evidence="5" id="KW-0456">Lyase</keyword>
<dbReference type="AlphaFoldDB" id="A0AAE3EEE8"/>
<gene>
    <name evidence="8" type="ORF">LKD81_15990</name>
</gene>
<comment type="similarity">
    <text evidence="2">Belongs to the Orn/Lys/Arg decarboxylase class-I family.</text>
</comment>
<keyword evidence="4" id="KW-0663">Pyridoxal phosphate</keyword>
<dbReference type="InterPro" id="IPR015424">
    <property type="entry name" value="PyrdxlP-dep_Trfase"/>
</dbReference>
<dbReference type="Pfam" id="PF01276">
    <property type="entry name" value="OKR_DC_1"/>
    <property type="match status" value="1"/>
</dbReference>
<dbReference type="PANTHER" id="PTHR43277">
    <property type="entry name" value="ARGININE DECARBOXYLASE"/>
    <property type="match status" value="1"/>
</dbReference>
<protein>
    <submittedName>
        <fullName evidence="8">Aminotransferase class I/II-fold pyridoxal phosphate-dependent enzyme</fullName>
    </submittedName>
</protein>
<dbReference type="PANTHER" id="PTHR43277:SF4">
    <property type="entry name" value="ARGININE DECARBOXYLASE"/>
    <property type="match status" value="1"/>
</dbReference>
<name>A0AAE3EEE8_9FIRM</name>
<dbReference type="InterPro" id="IPR015421">
    <property type="entry name" value="PyrdxlP-dep_Trfase_major"/>
</dbReference>
<dbReference type="EMBL" id="JAJEQR010000069">
    <property type="protein sequence ID" value="MCC2232471.1"/>
    <property type="molecule type" value="Genomic_DNA"/>
</dbReference>
<sequence>MNLYENYENSHNTSYNTNYNTSYNTSGNTGNDTGNNNGLLWRKLADYAAGSAVPMHMPGHKRNMEDFPWLARLRADWDITEIDGFDNLNDAEEILLESQQRAAALWGAKHSRYLVNGSTGGILAAVRAALIGGGEVLAARNCHKSVYHALELCGNPVHFFLPEWITDFGIFSSVSPETIQANLERYPAVRLVILTSPTYEGICSDIASIADICHAHGAALLVDEAHGAHLGFHEGFPSGAVAGGADLVVQSLHKTLPCLTQTAILHWNSEIIPWQEVARQTAIFQSSSPSYLFTAAMDGCVNYVEEHGAEAFERWINLLRLFDREAEKLQLLLVLGHGRNREEPRGYFAKDPSKLVISARGSGHTGGELMERLREAGIELEMSSAEYALAMTGMGDTEENIRRLAQALLAIDRAWSEAAGDKGKNMPGAVASDARLTGTGGEEAAQRPAASLPEVFCPVGEAMRRLHRICLLSEAEGQVSAEYIWAYPPGIPILIPGEILGAEQIEEMRFLQSRGVKLHTTWGENAEQLHVLRDR</sequence>
<dbReference type="RefSeq" id="WP_308454876.1">
    <property type="nucleotide sequence ID" value="NZ_JAJEQR010000069.1"/>
</dbReference>
<evidence type="ECO:0000313" key="9">
    <source>
        <dbReference type="Proteomes" id="UP001198182"/>
    </source>
</evidence>
<keyword evidence="8" id="KW-0808">Transferase</keyword>
<dbReference type="InterPro" id="IPR036633">
    <property type="entry name" value="Prn/Lys/Arg_de-COase_C_sf"/>
</dbReference>
<proteinExistence type="inferred from homology"/>
<dbReference type="Gene3D" id="3.40.640.10">
    <property type="entry name" value="Type I PLP-dependent aspartate aminotransferase-like (Major domain)"/>
    <property type="match status" value="1"/>
</dbReference>
<dbReference type="Proteomes" id="UP001198182">
    <property type="component" value="Unassembled WGS sequence"/>
</dbReference>
<dbReference type="SUPFAM" id="SSF55904">
    <property type="entry name" value="Ornithine decarboxylase C-terminal domain"/>
    <property type="match status" value="1"/>
</dbReference>
<dbReference type="GO" id="GO:0008483">
    <property type="term" value="F:transaminase activity"/>
    <property type="evidence" value="ECO:0007669"/>
    <property type="project" value="UniProtKB-KW"/>
</dbReference>
<evidence type="ECO:0000256" key="5">
    <source>
        <dbReference type="ARBA" id="ARBA00023239"/>
    </source>
</evidence>
<dbReference type="InterPro" id="IPR008286">
    <property type="entry name" value="Prn/Lys/Arg_de-COase_C"/>
</dbReference>
<organism evidence="8 9">
    <name type="scientific">Hominifimenecus microfluidus</name>
    <dbReference type="NCBI Taxonomy" id="2885348"/>
    <lineage>
        <taxon>Bacteria</taxon>
        <taxon>Bacillati</taxon>
        <taxon>Bacillota</taxon>
        <taxon>Clostridia</taxon>
        <taxon>Lachnospirales</taxon>
        <taxon>Lachnospiraceae</taxon>
        <taxon>Hominifimenecus</taxon>
    </lineage>
</organism>